<dbReference type="GO" id="GO:0034069">
    <property type="term" value="F:aminoglycoside N-acetyltransferase activity"/>
    <property type="evidence" value="ECO:0007669"/>
    <property type="project" value="TreeGrafter"/>
</dbReference>
<organism evidence="2 3">
    <name type="scientific">Pilimelia terevasa</name>
    <dbReference type="NCBI Taxonomy" id="53372"/>
    <lineage>
        <taxon>Bacteria</taxon>
        <taxon>Bacillati</taxon>
        <taxon>Actinomycetota</taxon>
        <taxon>Actinomycetes</taxon>
        <taxon>Micromonosporales</taxon>
        <taxon>Micromonosporaceae</taxon>
        <taxon>Pilimelia</taxon>
    </lineage>
</organism>
<dbReference type="InterPro" id="IPR036527">
    <property type="entry name" value="SCP2_sterol-bd_dom_sf"/>
</dbReference>
<dbReference type="Gene3D" id="3.40.630.30">
    <property type="match status" value="2"/>
</dbReference>
<keyword evidence="3" id="KW-1185">Reference proteome</keyword>
<gene>
    <name evidence="2" type="ORF">GCM10010124_17620</name>
</gene>
<dbReference type="PANTHER" id="PTHR37817">
    <property type="entry name" value="N-ACETYLTRANSFERASE EIS"/>
    <property type="match status" value="1"/>
</dbReference>
<dbReference type="PANTHER" id="PTHR37817:SF1">
    <property type="entry name" value="N-ACETYLTRANSFERASE EIS"/>
    <property type="match status" value="1"/>
</dbReference>
<dbReference type="SUPFAM" id="SSF55729">
    <property type="entry name" value="Acyl-CoA N-acyltransferases (Nat)"/>
    <property type="match status" value="1"/>
</dbReference>
<dbReference type="RefSeq" id="WP_189113738.1">
    <property type="nucleotide sequence ID" value="NZ_BMQC01000005.1"/>
</dbReference>
<dbReference type="Pfam" id="PF13527">
    <property type="entry name" value="Acetyltransf_9"/>
    <property type="match status" value="1"/>
</dbReference>
<dbReference type="GO" id="GO:0030649">
    <property type="term" value="P:aminoglycoside antibiotic catabolic process"/>
    <property type="evidence" value="ECO:0007669"/>
    <property type="project" value="TreeGrafter"/>
</dbReference>
<dbReference type="InterPro" id="IPR016181">
    <property type="entry name" value="Acyl_CoA_acyltransferase"/>
</dbReference>
<dbReference type="Pfam" id="PF13530">
    <property type="entry name" value="SCP2_2"/>
    <property type="match status" value="1"/>
</dbReference>
<dbReference type="Proteomes" id="UP000662200">
    <property type="component" value="Unassembled WGS sequence"/>
</dbReference>
<evidence type="ECO:0000313" key="3">
    <source>
        <dbReference type="Proteomes" id="UP000662200"/>
    </source>
</evidence>
<sequence>MATDFTVRTLTAADLPAAWRLGRDAFGGPAEPPARALTVRPATTQYGAFDGGGGLVGRAIDLHDGQWWSGRPVPAADVAGVAVAPAWRGRGVGRALLAALLAGARGRGAAVSALFPTVAAPYRAAGWEVCGTRREYRVAASALPWHRPGDGLTVHDGGPADEAEVHALYTRVARHRAGPLTRVGGRFAPADAAGPADVGGLTVVRRSDVVVAYARWERGSGYGTDGVLAVEDLAAAEPAAARALVGVLAGWQSVTPVLRLAPLAYDALSPVLPWEVMAEHEAQPWMHRPVDVVRAVAARGWPGYARGEATFTLADPVCPWNTGTWRLRVEGGDGALTPASPTEATPELTVGGFAQLYCGVATGAGLVEAGMAEAGPAEAEPVAAGPAETGSAGAGIAGSGVAALDLLACGGPAQLPDYF</sequence>
<dbReference type="InterPro" id="IPR051554">
    <property type="entry name" value="Acetyltransferase_Eis"/>
</dbReference>
<feature type="domain" description="N-acetyltransferase" evidence="1">
    <location>
        <begin position="5"/>
        <end position="150"/>
    </location>
</feature>
<evidence type="ECO:0000313" key="2">
    <source>
        <dbReference type="EMBL" id="GGK25555.1"/>
    </source>
</evidence>
<proteinExistence type="predicted"/>
<name>A0A8J3BKA0_9ACTN</name>
<dbReference type="SUPFAM" id="SSF55718">
    <property type="entry name" value="SCP-like"/>
    <property type="match status" value="1"/>
</dbReference>
<dbReference type="Gene3D" id="3.30.1050.10">
    <property type="entry name" value="SCP2 sterol-binding domain"/>
    <property type="match status" value="1"/>
</dbReference>
<protein>
    <recommendedName>
        <fullName evidence="1">N-acetyltransferase domain-containing protein</fullName>
    </recommendedName>
</protein>
<comment type="caution">
    <text evidence="2">The sequence shown here is derived from an EMBL/GenBank/DDBJ whole genome shotgun (WGS) entry which is preliminary data.</text>
</comment>
<evidence type="ECO:0000259" key="1">
    <source>
        <dbReference type="PROSITE" id="PS51186"/>
    </source>
</evidence>
<dbReference type="InterPro" id="IPR025559">
    <property type="entry name" value="Eis_dom"/>
</dbReference>
<dbReference type="InterPro" id="IPR000182">
    <property type="entry name" value="GNAT_dom"/>
</dbReference>
<reference evidence="2" key="1">
    <citation type="journal article" date="2014" name="Int. J. Syst. Evol. Microbiol.">
        <title>Complete genome sequence of Corynebacterium casei LMG S-19264T (=DSM 44701T), isolated from a smear-ripened cheese.</title>
        <authorList>
            <consortium name="US DOE Joint Genome Institute (JGI-PGF)"/>
            <person name="Walter F."/>
            <person name="Albersmeier A."/>
            <person name="Kalinowski J."/>
            <person name="Ruckert C."/>
        </authorList>
    </citation>
    <scope>NUCLEOTIDE SEQUENCE</scope>
    <source>
        <strain evidence="2">JCM 3091</strain>
    </source>
</reference>
<reference evidence="2" key="2">
    <citation type="submission" date="2020-09" db="EMBL/GenBank/DDBJ databases">
        <authorList>
            <person name="Sun Q."/>
            <person name="Ohkuma M."/>
        </authorList>
    </citation>
    <scope>NUCLEOTIDE SEQUENCE</scope>
    <source>
        <strain evidence="2">JCM 3091</strain>
    </source>
</reference>
<dbReference type="PROSITE" id="PS51186">
    <property type="entry name" value="GNAT"/>
    <property type="match status" value="1"/>
</dbReference>
<accession>A0A8J3BKA0</accession>
<dbReference type="AlphaFoldDB" id="A0A8J3BKA0"/>
<dbReference type="EMBL" id="BMQC01000005">
    <property type="protein sequence ID" value="GGK25555.1"/>
    <property type="molecule type" value="Genomic_DNA"/>
</dbReference>